<gene>
    <name evidence="1" type="ORF">Ccl03g_32030</name>
    <name evidence="2" type="ORF">FOC47_00370</name>
</gene>
<evidence type="ECO:0000313" key="3">
    <source>
        <dbReference type="Proteomes" id="UP000315200"/>
    </source>
</evidence>
<reference evidence="1 3" key="1">
    <citation type="submission" date="2019-06" db="EMBL/GenBank/DDBJ databases">
        <title>Draft genome sequence of [Clostridium] clostridioforme NBRC 113352.</title>
        <authorList>
            <person name="Miura T."/>
            <person name="Furukawa M."/>
            <person name="Shimamura M."/>
            <person name="Ohyama Y."/>
            <person name="Yamazoe A."/>
            <person name="Kawasaki H."/>
        </authorList>
    </citation>
    <scope>NUCLEOTIDE SEQUENCE [LARGE SCALE GENOMIC DNA]</scope>
    <source>
        <strain evidence="1 3">NBRC 113352</strain>
    </source>
</reference>
<dbReference type="AlphaFoldDB" id="A0A829WJC4"/>
<dbReference type="Proteomes" id="UP000315200">
    <property type="component" value="Unassembled WGS sequence"/>
</dbReference>
<sequence>MRVDIKRSIDVSKLMAAIVDYTNMTNYRKDDSYLVMSSATRCALMTKCNDGHVSKEIGSERTFDEFYGIPIAICNKLDFGEVDVK</sequence>
<proteinExistence type="predicted"/>
<dbReference type="EMBL" id="CP050964">
    <property type="protein sequence ID" value="QIX89170.1"/>
    <property type="molecule type" value="Genomic_DNA"/>
</dbReference>
<dbReference type="EMBL" id="BJLB01000001">
    <property type="protein sequence ID" value="GEA37490.1"/>
    <property type="molecule type" value="Genomic_DNA"/>
</dbReference>
<name>A0A829WJC4_9FIRM</name>
<reference evidence="2 4" key="2">
    <citation type="submission" date="2019-11" db="EMBL/GenBank/DDBJ databases">
        <title>FDA dAtabase for Regulatory Grade micrObial Sequences (FDA-ARGOS): Supporting development and validation of Infectious Disease Dx tests.</title>
        <authorList>
            <person name="Turner S."/>
            <person name="Byrd R."/>
            <person name="Tallon L."/>
            <person name="Sadzewicz L."/>
            <person name="Vavikolanu K."/>
            <person name="Mehta A."/>
            <person name="Aluvathingal J."/>
            <person name="Nadendla S."/>
            <person name="Myers T."/>
            <person name="Yan Y."/>
            <person name="Sichtig H."/>
        </authorList>
    </citation>
    <scope>NUCLEOTIDE SEQUENCE [LARGE SCALE GENOMIC DNA]</scope>
    <source>
        <strain evidence="2 4">FDAARGOS_739</strain>
    </source>
</reference>
<dbReference type="RefSeq" id="WP_002588625.1">
    <property type="nucleotide sequence ID" value="NZ_BJLB01000001.1"/>
</dbReference>
<evidence type="ECO:0000313" key="4">
    <source>
        <dbReference type="Proteomes" id="UP000501069"/>
    </source>
</evidence>
<evidence type="ECO:0000313" key="1">
    <source>
        <dbReference type="EMBL" id="GEA37490.1"/>
    </source>
</evidence>
<organism evidence="1 3">
    <name type="scientific">Enterocloster clostridioformis</name>
    <dbReference type="NCBI Taxonomy" id="1531"/>
    <lineage>
        <taxon>Bacteria</taxon>
        <taxon>Bacillati</taxon>
        <taxon>Bacillota</taxon>
        <taxon>Clostridia</taxon>
        <taxon>Lachnospirales</taxon>
        <taxon>Lachnospiraceae</taxon>
        <taxon>Enterocloster</taxon>
    </lineage>
</organism>
<dbReference type="GeneID" id="57959603"/>
<accession>A0A829WJC4</accession>
<protein>
    <submittedName>
        <fullName evidence="1">Uncharacterized protein</fullName>
    </submittedName>
</protein>
<dbReference type="Proteomes" id="UP000501069">
    <property type="component" value="Chromosome"/>
</dbReference>
<evidence type="ECO:0000313" key="2">
    <source>
        <dbReference type="EMBL" id="QIX89170.1"/>
    </source>
</evidence>